<evidence type="ECO:0000313" key="3">
    <source>
        <dbReference type="Proteomes" id="UP000325313"/>
    </source>
</evidence>
<gene>
    <name evidence="2" type="ORF">PGTUg99_026693</name>
</gene>
<name>A0A5B0MYZ2_PUCGR</name>
<organism evidence="2 3">
    <name type="scientific">Puccinia graminis f. sp. tritici</name>
    <dbReference type="NCBI Taxonomy" id="56615"/>
    <lineage>
        <taxon>Eukaryota</taxon>
        <taxon>Fungi</taxon>
        <taxon>Dikarya</taxon>
        <taxon>Basidiomycota</taxon>
        <taxon>Pucciniomycotina</taxon>
        <taxon>Pucciniomycetes</taxon>
        <taxon>Pucciniales</taxon>
        <taxon>Pucciniaceae</taxon>
        <taxon>Puccinia</taxon>
    </lineage>
</organism>
<feature type="region of interest" description="Disordered" evidence="1">
    <location>
        <begin position="1"/>
        <end position="51"/>
    </location>
</feature>
<comment type="caution">
    <text evidence="2">The sequence shown here is derived from an EMBL/GenBank/DDBJ whole genome shotgun (WGS) entry which is preliminary data.</text>
</comment>
<evidence type="ECO:0000313" key="2">
    <source>
        <dbReference type="EMBL" id="KAA1082201.1"/>
    </source>
</evidence>
<proteinExistence type="predicted"/>
<dbReference type="AlphaFoldDB" id="A0A5B0MYZ2"/>
<accession>A0A5B0MYZ2</accession>
<sequence length="51" mass="5289">MLARDDGCSEHPTQFFDVDSQAGDDRGSGAVAADAKHDDADDNEHGWAAGG</sequence>
<feature type="compositionally biased region" description="Basic and acidic residues" evidence="1">
    <location>
        <begin position="34"/>
        <end position="45"/>
    </location>
</feature>
<dbReference type="Proteomes" id="UP000325313">
    <property type="component" value="Unassembled WGS sequence"/>
</dbReference>
<reference evidence="2 3" key="1">
    <citation type="submission" date="2019-05" db="EMBL/GenBank/DDBJ databases">
        <title>Emergence of the Ug99 lineage of the wheat stem rust pathogen through somatic hybridization.</title>
        <authorList>
            <person name="Li F."/>
            <person name="Upadhyaya N.M."/>
            <person name="Sperschneider J."/>
            <person name="Matny O."/>
            <person name="Nguyen-Phuc H."/>
            <person name="Mago R."/>
            <person name="Raley C."/>
            <person name="Miller M.E."/>
            <person name="Silverstein K.A.T."/>
            <person name="Henningsen E."/>
            <person name="Hirsch C.D."/>
            <person name="Visser B."/>
            <person name="Pretorius Z.A."/>
            <person name="Steffenson B.J."/>
            <person name="Schwessinger B."/>
            <person name="Dodds P.N."/>
            <person name="Figueroa M."/>
        </authorList>
    </citation>
    <scope>NUCLEOTIDE SEQUENCE [LARGE SCALE GENOMIC DNA]</scope>
    <source>
        <strain evidence="2 3">Ug99</strain>
    </source>
</reference>
<protein>
    <submittedName>
        <fullName evidence="2">Uncharacterized protein</fullName>
    </submittedName>
</protein>
<dbReference type="EMBL" id="VDEP01000439">
    <property type="protein sequence ID" value="KAA1082201.1"/>
    <property type="molecule type" value="Genomic_DNA"/>
</dbReference>
<evidence type="ECO:0000256" key="1">
    <source>
        <dbReference type="SAM" id="MobiDB-lite"/>
    </source>
</evidence>